<reference evidence="2" key="1">
    <citation type="submission" date="2023-03" db="EMBL/GenBank/DDBJ databases">
        <title>Chromosome-scale reference genome and RAD-based genetic map of yellow starthistle (Centaurea solstitialis) reveal putative structural variation and QTLs associated with invader traits.</title>
        <authorList>
            <person name="Reatini B."/>
            <person name="Cang F.A."/>
            <person name="Jiang Q."/>
            <person name="Mckibben M.T.W."/>
            <person name="Barker M.S."/>
            <person name="Rieseberg L.H."/>
            <person name="Dlugosch K.M."/>
        </authorList>
    </citation>
    <scope>NUCLEOTIDE SEQUENCE</scope>
    <source>
        <strain evidence="2">CAN-66</strain>
        <tissue evidence="2">Leaf</tissue>
    </source>
</reference>
<keyword evidence="3" id="KW-1185">Reference proteome</keyword>
<proteinExistence type="predicted"/>
<dbReference type="Gene3D" id="3.10.10.10">
    <property type="entry name" value="HIV Type 1 Reverse Transcriptase, subunit A, domain 1"/>
    <property type="match status" value="1"/>
</dbReference>
<dbReference type="SUPFAM" id="SSF56672">
    <property type="entry name" value="DNA/RNA polymerases"/>
    <property type="match status" value="1"/>
</dbReference>
<comment type="caution">
    <text evidence="2">The sequence shown here is derived from an EMBL/GenBank/DDBJ whole genome shotgun (WGS) entry which is preliminary data.</text>
</comment>
<dbReference type="PANTHER" id="PTHR15503">
    <property type="entry name" value="LDOC1 RELATED"/>
    <property type="match status" value="1"/>
</dbReference>
<dbReference type="Proteomes" id="UP001172457">
    <property type="component" value="Chromosome 1"/>
</dbReference>
<feature type="region of interest" description="Disordered" evidence="1">
    <location>
        <begin position="132"/>
        <end position="168"/>
    </location>
</feature>
<name>A0AA38TXC7_9ASTR</name>
<sequence>MPNSLPPHRSQDHHIPTLPSAPPINIKPYRYPYYQKQIMTAFIADMLKEGIIKASTSPYSSPVLLVQKKDDTWRFCVDYRGLNAITVKDRYPIPTVDELLDKLHSVGFLCDLGPNWFESRFGKTNLNLPESLEIDPPVMNPTNGPSSRYNSEFPTPERKTKLPPVNDKEQISSFGHGHALHRFFQSVNGNISFIEEVQIPSCISAFVTTTSAESSYAPYDHPVTA</sequence>
<evidence type="ECO:0008006" key="4">
    <source>
        <dbReference type="Google" id="ProtNLM"/>
    </source>
</evidence>
<dbReference type="EMBL" id="JARYMX010000001">
    <property type="protein sequence ID" value="KAJ9567834.1"/>
    <property type="molecule type" value="Genomic_DNA"/>
</dbReference>
<feature type="compositionally biased region" description="Basic and acidic residues" evidence="1">
    <location>
        <begin position="155"/>
        <end position="168"/>
    </location>
</feature>
<evidence type="ECO:0000313" key="3">
    <source>
        <dbReference type="Proteomes" id="UP001172457"/>
    </source>
</evidence>
<dbReference type="InterPro" id="IPR043502">
    <property type="entry name" value="DNA/RNA_pol_sf"/>
</dbReference>
<evidence type="ECO:0000313" key="2">
    <source>
        <dbReference type="EMBL" id="KAJ9567834.1"/>
    </source>
</evidence>
<accession>A0AA38TXC7</accession>
<evidence type="ECO:0000256" key="1">
    <source>
        <dbReference type="SAM" id="MobiDB-lite"/>
    </source>
</evidence>
<dbReference type="InterPro" id="IPR032567">
    <property type="entry name" value="RTL1-rel"/>
</dbReference>
<dbReference type="AlphaFoldDB" id="A0AA38TXC7"/>
<dbReference type="PANTHER" id="PTHR15503:SF22">
    <property type="entry name" value="TRANSPOSON TY3-I GAG POLYPROTEIN"/>
    <property type="match status" value="1"/>
</dbReference>
<feature type="region of interest" description="Disordered" evidence="1">
    <location>
        <begin position="1"/>
        <end position="21"/>
    </location>
</feature>
<protein>
    <recommendedName>
        <fullName evidence="4">Transposon Ty3-I Gag-Pol polyprotein</fullName>
    </recommendedName>
</protein>
<organism evidence="2 3">
    <name type="scientific">Centaurea solstitialis</name>
    <name type="common">yellow star-thistle</name>
    <dbReference type="NCBI Taxonomy" id="347529"/>
    <lineage>
        <taxon>Eukaryota</taxon>
        <taxon>Viridiplantae</taxon>
        <taxon>Streptophyta</taxon>
        <taxon>Embryophyta</taxon>
        <taxon>Tracheophyta</taxon>
        <taxon>Spermatophyta</taxon>
        <taxon>Magnoliopsida</taxon>
        <taxon>eudicotyledons</taxon>
        <taxon>Gunneridae</taxon>
        <taxon>Pentapetalae</taxon>
        <taxon>asterids</taxon>
        <taxon>campanulids</taxon>
        <taxon>Asterales</taxon>
        <taxon>Asteraceae</taxon>
        <taxon>Carduoideae</taxon>
        <taxon>Cardueae</taxon>
        <taxon>Centaureinae</taxon>
        <taxon>Centaurea</taxon>
    </lineage>
</organism>
<gene>
    <name evidence="2" type="ORF">OSB04_003800</name>
</gene>
<feature type="compositionally biased region" description="Polar residues" evidence="1">
    <location>
        <begin position="140"/>
        <end position="153"/>
    </location>
</feature>